<dbReference type="AlphaFoldDB" id="A0A0G0T1N9"/>
<protein>
    <submittedName>
        <fullName evidence="1">Uncharacterized protein</fullName>
    </submittedName>
</protein>
<evidence type="ECO:0000313" key="1">
    <source>
        <dbReference type="EMBL" id="KKR41020.1"/>
    </source>
</evidence>
<dbReference type="EMBL" id="LBXZ01000002">
    <property type="protein sequence ID" value="KKR41020.1"/>
    <property type="molecule type" value="Genomic_DNA"/>
</dbReference>
<dbReference type="Proteomes" id="UP000034072">
    <property type="component" value="Unassembled WGS sequence"/>
</dbReference>
<sequence length="374" mass="42450">MSLKLRRRDRLWVITQGLPHAVVAEVLLDPWDQVGEVVLYADSSEQVQLEVLRLAASHVRQYVRHRTASAFGGLMVAEHRNHNLTRDDSDRFMDFSTIPSEIQEMNRETLTRGLRELHISVFAAVHRRAEDAISAAIEQVGVAGLKYEVIPQRMIFDTELMVRFTVEEPNSFTFWHSQSRPGGGFDLYIVPAYHPVMNGKESVGMVNGATDAYIRGNAVRSIYCPEDAQATDPSKNFGTSWNHVKHPFYATGRSMAVKLITTKVRSAESMEELTQLLRAALGLDNKYVDISGGFNAPLKCGYNRIVELGIRSPYPQAEYRRGGNITRGSEQHCVWSYRVLKEEGQLEKAYIPSWFIKEGWLKIYEGAEERHGLY</sequence>
<evidence type="ECO:0000313" key="2">
    <source>
        <dbReference type="Proteomes" id="UP000034072"/>
    </source>
</evidence>
<name>A0A0G0T1N9_9BACT</name>
<gene>
    <name evidence="1" type="ORF">UT75_C0002G0057</name>
</gene>
<organism evidence="1 2">
    <name type="scientific">Candidatus Yanofskybacteria bacterium GW2011_GWE2_40_11</name>
    <dbReference type="NCBI Taxonomy" id="1619033"/>
    <lineage>
        <taxon>Bacteria</taxon>
        <taxon>Candidatus Yanofskyibacteriota</taxon>
    </lineage>
</organism>
<comment type="caution">
    <text evidence="1">The sequence shown here is derived from an EMBL/GenBank/DDBJ whole genome shotgun (WGS) entry which is preliminary data.</text>
</comment>
<reference evidence="1 2" key="1">
    <citation type="journal article" date="2015" name="Nature">
        <title>rRNA introns, odd ribosomes, and small enigmatic genomes across a large radiation of phyla.</title>
        <authorList>
            <person name="Brown C.T."/>
            <person name="Hug L.A."/>
            <person name="Thomas B.C."/>
            <person name="Sharon I."/>
            <person name="Castelle C.J."/>
            <person name="Singh A."/>
            <person name="Wilkins M.J."/>
            <person name="Williams K.H."/>
            <person name="Banfield J.F."/>
        </authorList>
    </citation>
    <scope>NUCLEOTIDE SEQUENCE [LARGE SCALE GENOMIC DNA]</scope>
</reference>
<accession>A0A0G0T1N9</accession>
<proteinExistence type="predicted"/>